<keyword evidence="9" id="KW-0675">Receptor</keyword>
<dbReference type="NCBIfam" id="TIGR04056">
    <property type="entry name" value="OMP_RagA_SusC"/>
    <property type="match status" value="1"/>
</dbReference>
<comment type="caution">
    <text evidence="9">The sequence shown here is derived from an EMBL/GenBank/DDBJ whole genome shotgun (WGS) entry which is preliminary data.</text>
</comment>
<dbReference type="Proteomes" id="UP001241110">
    <property type="component" value="Unassembled WGS sequence"/>
</dbReference>
<evidence type="ECO:0000259" key="8">
    <source>
        <dbReference type="SMART" id="SM00965"/>
    </source>
</evidence>
<evidence type="ECO:0000313" key="9">
    <source>
        <dbReference type="EMBL" id="MDJ1480661.1"/>
    </source>
</evidence>
<protein>
    <submittedName>
        <fullName evidence="9">TonB-dependent receptor</fullName>
    </submittedName>
</protein>
<name>A0AAE3U5V0_9BACT</name>
<dbReference type="PROSITE" id="PS52016">
    <property type="entry name" value="TONB_DEPENDENT_REC_3"/>
    <property type="match status" value="1"/>
</dbReference>
<evidence type="ECO:0000256" key="1">
    <source>
        <dbReference type="ARBA" id="ARBA00004571"/>
    </source>
</evidence>
<dbReference type="EMBL" id="JASJOS010000004">
    <property type="protein sequence ID" value="MDJ1480661.1"/>
    <property type="molecule type" value="Genomic_DNA"/>
</dbReference>
<evidence type="ECO:0000256" key="5">
    <source>
        <dbReference type="ARBA" id="ARBA00023136"/>
    </source>
</evidence>
<gene>
    <name evidence="9" type="ORF">QNI16_09215</name>
</gene>
<dbReference type="InterPro" id="IPR037066">
    <property type="entry name" value="Plug_dom_sf"/>
</dbReference>
<evidence type="ECO:0000256" key="3">
    <source>
        <dbReference type="ARBA" id="ARBA00022452"/>
    </source>
</evidence>
<keyword evidence="3 7" id="KW-1134">Transmembrane beta strand</keyword>
<sequence length="1172" mass="127183">MKKRPKLRGHGIAMPRILGIVKLSIVFALLILLPVSAKVYSQNTHISLKLSNVTLANALKALEEKTGYQFFYNNNLFPASQKITLDVQDASLAEILGILLQNTSFTYKEVDNHIIAFVKNPAVAIQIKGVVIDDKSNPLPGVSVVLKGTTTGTVTGADGSYSLNLPDEGGTLVFSFVGYLTEEIVVSKNQSINVTLLPDVTALNEIVVVGYGSQKRTEITGAVATFDARSIEEKPIARVEQALIGQMPGVQVRQQTGMPGSGLSILVRGSGSVTAGTEPLYVVDGFPLDVVSQNSNGSFSGNPLTNLNPNDIESIQVLKDAAAGAIYGSRAANGVVIITTKKGQSGKMKIGINVNTGVSQVTKKQDLLSPSEWVEMATEVANTNWVRSGSGRTADQTNEERRTILGLAPGAVNTSYMTDDRWAQPGHPGLMYVDWQDEVYRKALFQNYEVSASGGTDNVKYFISGNYLNQQGTLINSDYKNYGLRANVEANASKRLKFGINIAPTYSINNTPDAEGKDNYLMKMFQLTPVVEESAGLNSGAFENTTYTWATTKILSPVAYFNNTIGRSKTTRLLGSLYGELQILPGLVAKSTINFDEANQYTKKFIPDYVVAGVLSERITNPGKNSSGSYSGFKKQNFVNENTLSYSKVLAQYHSISAVAGVSYSSVHYEAFSISTAGGFANNLVTTLNNAIANSSGVTLTGSTSESNSTLFSYYGRVQYNYKEKYLLSATLRRDASSRFGEQSRWGTFPSASIGWRISQEPFLQNIHFIDDLKLRVSWGKSGNNNIGNYSAVPTLSSSNYSFGGNAGTVANGQVVSGLANPLLKWETSNTYNAGFDVSVFKGRISMNFDVYRKKNTDLLLNLPVLAASGFNSSLQNIGAVVNKGLEIGLNTVNVDYGDFQWSTNGNIAFNSNKVVELGNDDSPIYISSAYSGSNPPFLLQKGVPIFSYYITKTQGILTQADIDDPSVAKLSKQTVGDAKYYDYNKDGVIDADDRVIGGQPTPKYTWGLTNTFKYKDFDLSVQVYGQHGGFILSYLGRAIDFSGSTTANTLGIWRDRWTTENQNYDAPRGKSASSYTVPYVTSDWIYSTDFWRVQNITLGYNLKGIVKFKGISAARVYASLQNWFGHDKYKGGVNPEAQNTNVSGNSSYALPGDYGAMPLSKTASIGVNLSF</sequence>
<keyword evidence="4 7" id="KW-0812">Transmembrane</keyword>
<keyword evidence="5 7" id="KW-0472">Membrane</keyword>
<dbReference type="NCBIfam" id="TIGR04057">
    <property type="entry name" value="SusC_RagA_signa"/>
    <property type="match status" value="1"/>
</dbReference>
<dbReference type="InterPro" id="IPR036942">
    <property type="entry name" value="Beta-barrel_TonB_sf"/>
</dbReference>
<keyword evidence="2 7" id="KW-0813">Transport</keyword>
<evidence type="ECO:0000256" key="4">
    <source>
        <dbReference type="ARBA" id="ARBA00022692"/>
    </source>
</evidence>
<comment type="similarity">
    <text evidence="7">Belongs to the TonB-dependent receptor family.</text>
</comment>
<dbReference type="InterPro" id="IPR023997">
    <property type="entry name" value="TonB-dep_OMP_SusC/RagA_CS"/>
</dbReference>
<dbReference type="Gene3D" id="2.170.130.10">
    <property type="entry name" value="TonB-dependent receptor, plug domain"/>
    <property type="match status" value="1"/>
</dbReference>
<dbReference type="GO" id="GO:0009279">
    <property type="term" value="C:cell outer membrane"/>
    <property type="evidence" value="ECO:0007669"/>
    <property type="project" value="UniProtKB-SubCell"/>
</dbReference>
<keyword evidence="6 7" id="KW-0998">Cell outer membrane</keyword>
<proteinExistence type="inferred from homology"/>
<dbReference type="Pfam" id="PF07715">
    <property type="entry name" value="Plug"/>
    <property type="match status" value="1"/>
</dbReference>
<dbReference type="Pfam" id="PF13715">
    <property type="entry name" value="CarbopepD_reg_2"/>
    <property type="match status" value="1"/>
</dbReference>
<dbReference type="InterPro" id="IPR039426">
    <property type="entry name" value="TonB-dep_rcpt-like"/>
</dbReference>
<evidence type="ECO:0000256" key="6">
    <source>
        <dbReference type="ARBA" id="ARBA00023237"/>
    </source>
</evidence>
<reference evidence="9" key="1">
    <citation type="submission" date="2023-05" db="EMBL/GenBank/DDBJ databases">
        <authorList>
            <person name="Zhang X."/>
        </authorList>
    </citation>
    <scope>NUCLEOTIDE SEQUENCE</scope>
    <source>
        <strain evidence="9">YF14B1</strain>
    </source>
</reference>
<evidence type="ECO:0000256" key="7">
    <source>
        <dbReference type="PROSITE-ProRule" id="PRU01360"/>
    </source>
</evidence>
<organism evidence="9 10">
    <name type="scientific">Xanthocytophaga flava</name>
    <dbReference type="NCBI Taxonomy" id="3048013"/>
    <lineage>
        <taxon>Bacteria</taxon>
        <taxon>Pseudomonadati</taxon>
        <taxon>Bacteroidota</taxon>
        <taxon>Cytophagia</taxon>
        <taxon>Cytophagales</taxon>
        <taxon>Rhodocytophagaceae</taxon>
        <taxon>Xanthocytophaga</taxon>
    </lineage>
</organism>
<accession>A0AAE3U5V0</accession>
<dbReference type="Pfam" id="PF07660">
    <property type="entry name" value="STN"/>
    <property type="match status" value="1"/>
</dbReference>
<dbReference type="Gene3D" id="2.40.170.20">
    <property type="entry name" value="TonB-dependent receptor, beta-barrel domain"/>
    <property type="match status" value="1"/>
</dbReference>
<feature type="domain" description="Secretin/TonB short N-terminal" evidence="8">
    <location>
        <begin position="68"/>
        <end position="120"/>
    </location>
</feature>
<comment type="subcellular location">
    <subcellularLocation>
        <location evidence="1 7">Cell outer membrane</location>
        <topology evidence="1 7">Multi-pass membrane protein</topology>
    </subcellularLocation>
</comment>
<dbReference type="SUPFAM" id="SSF56935">
    <property type="entry name" value="Porins"/>
    <property type="match status" value="1"/>
</dbReference>
<dbReference type="InterPro" id="IPR008969">
    <property type="entry name" value="CarboxyPept-like_regulatory"/>
</dbReference>
<dbReference type="SMART" id="SM00965">
    <property type="entry name" value="STN"/>
    <property type="match status" value="1"/>
</dbReference>
<evidence type="ECO:0000256" key="2">
    <source>
        <dbReference type="ARBA" id="ARBA00022448"/>
    </source>
</evidence>
<evidence type="ECO:0000313" key="10">
    <source>
        <dbReference type="Proteomes" id="UP001241110"/>
    </source>
</evidence>
<dbReference type="RefSeq" id="WP_313977525.1">
    <property type="nucleotide sequence ID" value="NZ_JASJOS010000004.1"/>
</dbReference>
<dbReference type="InterPro" id="IPR023996">
    <property type="entry name" value="TonB-dep_OMP_SusC/RagA"/>
</dbReference>
<dbReference type="AlphaFoldDB" id="A0AAE3U5V0"/>
<dbReference type="SUPFAM" id="SSF49464">
    <property type="entry name" value="Carboxypeptidase regulatory domain-like"/>
    <property type="match status" value="1"/>
</dbReference>
<dbReference type="Gene3D" id="2.60.40.1120">
    <property type="entry name" value="Carboxypeptidase-like, regulatory domain"/>
    <property type="match status" value="1"/>
</dbReference>
<dbReference type="InterPro" id="IPR012910">
    <property type="entry name" value="Plug_dom"/>
</dbReference>
<dbReference type="FunFam" id="2.170.130.10:FF:000008">
    <property type="entry name" value="SusC/RagA family TonB-linked outer membrane protein"/>
    <property type="match status" value="1"/>
</dbReference>
<dbReference type="InterPro" id="IPR011662">
    <property type="entry name" value="Secretin/TonB_short_N"/>
</dbReference>